<dbReference type="Gramene" id="RZC64587">
    <property type="protein sequence ID" value="RZC64587"/>
    <property type="gene ID" value="C5167_008277"/>
</dbReference>
<keyword evidence="2" id="KW-1185">Reference proteome</keyword>
<evidence type="ECO:0000313" key="2">
    <source>
        <dbReference type="Proteomes" id="UP000316621"/>
    </source>
</evidence>
<dbReference type="EMBL" id="CM010720">
    <property type="protein sequence ID" value="RZC64587.1"/>
    <property type="molecule type" value="Genomic_DNA"/>
</dbReference>
<sequence length="59" mass="6573">MLNAKTTADRPDTKAEAVYHEIPVPKVGSHRSRYGKEAYTSFIDHLPLESLPKCCLGET</sequence>
<gene>
    <name evidence="1" type="ORF">C5167_008277</name>
</gene>
<reference evidence="1 2" key="1">
    <citation type="journal article" date="2018" name="Science">
        <title>The opium poppy genome and morphinan production.</title>
        <authorList>
            <person name="Guo L."/>
            <person name="Winzer T."/>
            <person name="Yang X."/>
            <person name="Li Y."/>
            <person name="Ning Z."/>
            <person name="He Z."/>
            <person name="Teodor R."/>
            <person name="Lu Y."/>
            <person name="Bowser T.A."/>
            <person name="Graham I.A."/>
            <person name="Ye K."/>
        </authorList>
    </citation>
    <scope>NUCLEOTIDE SEQUENCE [LARGE SCALE GENOMIC DNA]</scope>
    <source>
        <strain evidence="2">cv. HN1</strain>
        <tissue evidence="1">Leaves</tissue>
    </source>
</reference>
<evidence type="ECO:0000313" key="1">
    <source>
        <dbReference type="EMBL" id="RZC64587.1"/>
    </source>
</evidence>
<organism evidence="1 2">
    <name type="scientific">Papaver somniferum</name>
    <name type="common">Opium poppy</name>
    <dbReference type="NCBI Taxonomy" id="3469"/>
    <lineage>
        <taxon>Eukaryota</taxon>
        <taxon>Viridiplantae</taxon>
        <taxon>Streptophyta</taxon>
        <taxon>Embryophyta</taxon>
        <taxon>Tracheophyta</taxon>
        <taxon>Spermatophyta</taxon>
        <taxon>Magnoliopsida</taxon>
        <taxon>Ranunculales</taxon>
        <taxon>Papaveraceae</taxon>
        <taxon>Papaveroideae</taxon>
        <taxon>Papaver</taxon>
    </lineage>
</organism>
<name>A0A4Y7JV51_PAPSO</name>
<protein>
    <submittedName>
        <fullName evidence="1">Uncharacterized protein</fullName>
    </submittedName>
</protein>
<proteinExistence type="predicted"/>
<accession>A0A4Y7JV51</accession>
<dbReference type="AlphaFoldDB" id="A0A4Y7JV51"/>
<dbReference type="Proteomes" id="UP000316621">
    <property type="component" value="Chromosome 6"/>
</dbReference>